<keyword evidence="5 9" id="KW-0812">Transmembrane</keyword>
<feature type="transmembrane region" description="Helical" evidence="9">
    <location>
        <begin position="30"/>
        <end position="51"/>
    </location>
</feature>
<keyword evidence="3" id="KW-0813">Transport</keyword>
<evidence type="ECO:0000256" key="2">
    <source>
        <dbReference type="ARBA" id="ARBA00009773"/>
    </source>
</evidence>
<proteinExistence type="inferred from homology"/>
<evidence type="ECO:0000256" key="9">
    <source>
        <dbReference type="SAM" id="Phobius"/>
    </source>
</evidence>
<comment type="similarity">
    <text evidence="2">Belongs to the autoinducer-2 exporter (AI-2E) (TC 2.A.86) family.</text>
</comment>
<evidence type="ECO:0000313" key="11">
    <source>
        <dbReference type="Proteomes" id="UP000260773"/>
    </source>
</evidence>
<feature type="region of interest" description="Disordered" evidence="8">
    <location>
        <begin position="424"/>
        <end position="449"/>
    </location>
</feature>
<evidence type="ECO:0000256" key="6">
    <source>
        <dbReference type="ARBA" id="ARBA00022989"/>
    </source>
</evidence>
<dbReference type="PANTHER" id="PTHR21716:SF53">
    <property type="entry name" value="PERMEASE PERM-RELATED"/>
    <property type="match status" value="1"/>
</dbReference>
<feature type="compositionally biased region" description="Low complexity" evidence="8">
    <location>
        <begin position="435"/>
        <end position="449"/>
    </location>
</feature>
<protein>
    <submittedName>
        <fullName evidence="10">AI-2E family transporter</fullName>
    </submittedName>
</protein>
<dbReference type="AlphaFoldDB" id="A0A3E2TH61"/>
<organism evidence="10 11">
    <name type="scientific">Coprococcus catus</name>
    <dbReference type="NCBI Taxonomy" id="116085"/>
    <lineage>
        <taxon>Bacteria</taxon>
        <taxon>Bacillati</taxon>
        <taxon>Bacillota</taxon>
        <taxon>Clostridia</taxon>
        <taxon>Lachnospirales</taxon>
        <taxon>Lachnospiraceae</taxon>
        <taxon>Coprococcus</taxon>
    </lineage>
</organism>
<feature type="transmembrane region" description="Helical" evidence="9">
    <location>
        <begin position="202"/>
        <end position="221"/>
    </location>
</feature>
<feature type="transmembrane region" description="Helical" evidence="9">
    <location>
        <begin position="356"/>
        <end position="389"/>
    </location>
</feature>
<comment type="subcellular location">
    <subcellularLocation>
        <location evidence="1">Cell membrane</location>
        <topology evidence="1">Multi-pass membrane protein</topology>
    </subcellularLocation>
</comment>
<keyword evidence="7 9" id="KW-0472">Membrane</keyword>
<gene>
    <name evidence="10" type="ORF">DW070_13680</name>
</gene>
<evidence type="ECO:0000256" key="5">
    <source>
        <dbReference type="ARBA" id="ARBA00022692"/>
    </source>
</evidence>
<feature type="transmembrane region" description="Helical" evidence="9">
    <location>
        <begin position="269"/>
        <end position="294"/>
    </location>
</feature>
<dbReference type="InterPro" id="IPR002549">
    <property type="entry name" value="AI-2E-like"/>
</dbReference>
<evidence type="ECO:0000256" key="7">
    <source>
        <dbReference type="ARBA" id="ARBA00023136"/>
    </source>
</evidence>
<feature type="transmembrane region" description="Helical" evidence="9">
    <location>
        <begin position="325"/>
        <end position="344"/>
    </location>
</feature>
<name>A0A3E2TH61_9FIRM</name>
<dbReference type="GO" id="GO:0055085">
    <property type="term" value="P:transmembrane transport"/>
    <property type="evidence" value="ECO:0007669"/>
    <property type="project" value="TreeGrafter"/>
</dbReference>
<accession>A0A3E2TH61</accession>
<feature type="transmembrane region" description="Helical" evidence="9">
    <location>
        <begin position="63"/>
        <end position="86"/>
    </location>
</feature>
<keyword evidence="4" id="KW-1003">Cell membrane</keyword>
<evidence type="ECO:0000256" key="3">
    <source>
        <dbReference type="ARBA" id="ARBA00022448"/>
    </source>
</evidence>
<evidence type="ECO:0000256" key="1">
    <source>
        <dbReference type="ARBA" id="ARBA00004651"/>
    </source>
</evidence>
<dbReference type="Pfam" id="PF01594">
    <property type="entry name" value="AI-2E_transport"/>
    <property type="match status" value="1"/>
</dbReference>
<evidence type="ECO:0000256" key="8">
    <source>
        <dbReference type="SAM" id="MobiDB-lite"/>
    </source>
</evidence>
<evidence type="ECO:0000313" key="10">
    <source>
        <dbReference type="EMBL" id="RGB75754.1"/>
    </source>
</evidence>
<evidence type="ECO:0000256" key="4">
    <source>
        <dbReference type="ARBA" id="ARBA00022475"/>
    </source>
</evidence>
<feature type="region of interest" description="Disordered" evidence="8">
    <location>
        <begin position="1"/>
        <end position="21"/>
    </location>
</feature>
<comment type="caution">
    <text evidence="10">The sequence shown here is derived from an EMBL/GenBank/DDBJ whole genome shotgun (WGS) entry which is preliminary data.</text>
</comment>
<feature type="transmembrane region" description="Helical" evidence="9">
    <location>
        <begin position="107"/>
        <end position="129"/>
    </location>
</feature>
<sequence length="449" mass="50261">MALPEHTRQPAPNSEKSSGKKKKFESNNKYFSICTYVVATFTICLIIFKFINNWRDMQIYTSSILSTLSPFLIAFLIAYFINPLVNRIDHILFSRTASQKFAKLHKFLSLLLAYVIVIGFIALVLTFVIPQIVESILELIRQSSSLYDTIMTNLNLLNERYPNIDFAYIIDTINNALPNAINSVQAVMTDIVPMIYNAGMSIISWIINIILAFVISCYLMSSKHRIIHGMKRIIYALFDQETAYKVIFTIKECNHIFGQYIIGKALDSLIIGIICFVLMCILHLQYALLISIIVGITNMIPYFGPFIGAIPGLIILLIISPKQALIFLILIFLLQQFDGTILGPKILGDSTGLSPIWIIFAITVGGATCGVVGMFLGVPIIAVLVYLMNHIFDYMLYKKHLKTDLSNVSIPEINPDNVFIPKDFDASKANDPKAASDASDTSSSKENSH</sequence>
<keyword evidence="6 9" id="KW-1133">Transmembrane helix</keyword>
<feature type="transmembrane region" description="Helical" evidence="9">
    <location>
        <begin position="300"/>
        <end position="318"/>
    </location>
</feature>
<dbReference type="Proteomes" id="UP000260773">
    <property type="component" value="Unassembled WGS sequence"/>
</dbReference>
<reference evidence="10 11" key="1">
    <citation type="submission" date="2018-08" db="EMBL/GenBank/DDBJ databases">
        <title>A genome reference for cultivated species of the human gut microbiota.</title>
        <authorList>
            <person name="Zou Y."/>
            <person name="Xue W."/>
            <person name="Luo G."/>
        </authorList>
    </citation>
    <scope>NUCLEOTIDE SEQUENCE [LARGE SCALE GENOMIC DNA]</scope>
    <source>
        <strain evidence="10 11">AF45-17</strain>
    </source>
</reference>
<dbReference type="EMBL" id="QVEP01000043">
    <property type="protein sequence ID" value="RGB75754.1"/>
    <property type="molecule type" value="Genomic_DNA"/>
</dbReference>
<dbReference type="PANTHER" id="PTHR21716">
    <property type="entry name" value="TRANSMEMBRANE PROTEIN"/>
    <property type="match status" value="1"/>
</dbReference>
<dbReference type="GO" id="GO:0005886">
    <property type="term" value="C:plasma membrane"/>
    <property type="evidence" value="ECO:0007669"/>
    <property type="project" value="UniProtKB-SubCell"/>
</dbReference>